<evidence type="ECO:0000256" key="1">
    <source>
        <dbReference type="ARBA" id="ARBA00000085"/>
    </source>
</evidence>
<dbReference type="PANTHER" id="PTHR34220">
    <property type="entry name" value="SENSOR HISTIDINE KINASE YPDA"/>
    <property type="match status" value="1"/>
</dbReference>
<evidence type="ECO:0000256" key="6">
    <source>
        <dbReference type="ARBA" id="ARBA00022777"/>
    </source>
</evidence>
<protein>
    <recommendedName>
        <fullName evidence="3">histidine kinase</fullName>
        <ecNumber evidence="3">2.7.13.3</ecNumber>
    </recommendedName>
</protein>
<dbReference type="Pfam" id="PF06580">
    <property type="entry name" value="His_kinase"/>
    <property type="match status" value="1"/>
</dbReference>
<dbReference type="Gene3D" id="3.30.565.10">
    <property type="entry name" value="Histidine kinase-like ATPase, C-terminal domain"/>
    <property type="match status" value="1"/>
</dbReference>
<dbReference type="Gene3D" id="6.10.340.10">
    <property type="match status" value="1"/>
</dbReference>
<dbReference type="AlphaFoldDB" id="A0A1N6Q9S3"/>
<dbReference type="PROSITE" id="PS50885">
    <property type="entry name" value="HAMP"/>
    <property type="match status" value="1"/>
</dbReference>
<keyword evidence="5" id="KW-0808">Transferase</keyword>
<dbReference type="RefSeq" id="WP_083943710.1">
    <property type="nucleotide sequence ID" value="NZ_FTMS01000004.1"/>
</dbReference>
<evidence type="ECO:0000259" key="9">
    <source>
        <dbReference type="PROSITE" id="PS50885"/>
    </source>
</evidence>
<keyword evidence="7" id="KW-0472">Membrane</keyword>
<keyword evidence="7" id="KW-1133">Transmembrane helix</keyword>
<dbReference type="InterPro" id="IPR050640">
    <property type="entry name" value="Bact_2-comp_sensor_kinase"/>
</dbReference>
<dbReference type="SMART" id="SM00304">
    <property type="entry name" value="HAMP"/>
    <property type="match status" value="1"/>
</dbReference>
<dbReference type="InterPro" id="IPR003660">
    <property type="entry name" value="HAMP_dom"/>
</dbReference>
<keyword evidence="6 10" id="KW-0418">Kinase</keyword>
<evidence type="ECO:0000259" key="8">
    <source>
        <dbReference type="PROSITE" id="PS50109"/>
    </source>
</evidence>
<dbReference type="InterPro" id="IPR010559">
    <property type="entry name" value="Sig_transdc_His_kin_internal"/>
</dbReference>
<dbReference type="PROSITE" id="PS50109">
    <property type="entry name" value="HIS_KIN"/>
    <property type="match status" value="1"/>
</dbReference>
<dbReference type="EMBL" id="FTMS01000004">
    <property type="protein sequence ID" value="SIQ13258.1"/>
    <property type="molecule type" value="Genomic_DNA"/>
</dbReference>
<evidence type="ECO:0000256" key="2">
    <source>
        <dbReference type="ARBA" id="ARBA00004370"/>
    </source>
</evidence>
<dbReference type="Gene3D" id="3.30.450.20">
    <property type="entry name" value="PAS domain"/>
    <property type="match status" value="1"/>
</dbReference>
<dbReference type="InterPro" id="IPR003594">
    <property type="entry name" value="HATPase_dom"/>
</dbReference>
<name>A0A1N6Q9S3_9SPIO</name>
<evidence type="ECO:0000256" key="5">
    <source>
        <dbReference type="ARBA" id="ARBA00022679"/>
    </source>
</evidence>
<dbReference type="Pfam" id="PF02518">
    <property type="entry name" value="HATPase_c"/>
    <property type="match status" value="1"/>
</dbReference>
<dbReference type="PANTHER" id="PTHR34220:SF7">
    <property type="entry name" value="SENSOR HISTIDINE KINASE YPDA"/>
    <property type="match status" value="1"/>
</dbReference>
<dbReference type="GO" id="GO:0016020">
    <property type="term" value="C:membrane"/>
    <property type="evidence" value="ECO:0007669"/>
    <property type="project" value="UniProtKB-SubCell"/>
</dbReference>
<dbReference type="GO" id="GO:0000155">
    <property type="term" value="F:phosphorelay sensor kinase activity"/>
    <property type="evidence" value="ECO:0007669"/>
    <property type="project" value="InterPro"/>
</dbReference>
<comment type="subcellular location">
    <subcellularLocation>
        <location evidence="2">Membrane</location>
    </subcellularLocation>
</comment>
<feature type="transmembrane region" description="Helical" evidence="7">
    <location>
        <begin position="287"/>
        <end position="310"/>
    </location>
</feature>
<dbReference type="InterPro" id="IPR036890">
    <property type="entry name" value="HATPase_C_sf"/>
</dbReference>
<accession>A0A1N6Q9S3</accession>
<sequence>MRWPWPGWSTVSIERKVRLVISIFAATLIILVTVVLGHQAYRRLRVQRLESTRQSLVLVREKIELLGESIEHYSRLISASPTVQEALRERQGDSGPPSFEMTRRVHGPMNSIVYPRSKVDSLIIHDREGYRFASGFLSAVEDIPRDARLWLLENRGELLWRPTHSRNHTRDGRPLPLLSLARAIYDWNTGNHLGFVEIYLAERTLADFYEEVSLGPGSEIYLIDRQGVIISARNKDRLFTRLESFRSGQVQVSRGQSLFFFETIPATGWAVAGAIPRGLVFRDLFPALLTFGFLGFLGVLVTIVAARVIASWFSQPLRAMAETMNDVAAGDMEVRVEITNRDELGHLARTFNEMLDRISSLLEEIRESHEAEREQALEAMRLRMNPHFLYNTLDTVAGLAETGAAHDIPSFIQTLCRFYRRVLGGGRSVSTIGEELALCDDYLKLLQVRYRGAFAWKIEADPLISEVPLPRMLLQPVVENAILHGLKPSPRGGLCTIRATSEIEGALIRVHDDGAGFSPGSHRKGFGLSSVTERLETAFGFSGLVQVHSKPGEGTEVCLLIPRAGKYPRLREGLENR</sequence>
<evidence type="ECO:0000256" key="4">
    <source>
        <dbReference type="ARBA" id="ARBA00022553"/>
    </source>
</evidence>
<dbReference type="STRING" id="159291.SAMN05920897_10471"/>
<dbReference type="Pfam" id="PF00672">
    <property type="entry name" value="HAMP"/>
    <property type="match status" value="1"/>
</dbReference>
<organism evidence="10 11">
    <name type="scientific">Alkalispirochaeta americana</name>
    <dbReference type="NCBI Taxonomy" id="159291"/>
    <lineage>
        <taxon>Bacteria</taxon>
        <taxon>Pseudomonadati</taxon>
        <taxon>Spirochaetota</taxon>
        <taxon>Spirochaetia</taxon>
        <taxon>Spirochaetales</taxon>
        <taxon>Spirochaetaceae</taxon>
        <taxon>Alkalispirochaeta</taxon>
    </lineage>
</organism>
<evidence type="ECO:0000313" key="10">
    <source>
        <dbReference type="EMBL" id="SIQ13258.1"/>
    </source>
</evidence>
<evidence type="ECO:0000256" key="7">
    <source>
        <dbReference type="SAM" id="Phobius"/>
    </source>
</evidence>
<dbReference type="OrthoDB" id="370211at2"/>
<keyword evidence="4" id="KW-0597">Phosphoprotein</keyword>
<dbReference type="SUPFAM" id="SSF158472">
    <property type="entry name" value="HAMP domain-like"/>
    <property type="match status" value="1"/>
</dbReference>
<dbReference type="CDD" id="cd06225">
    <property type="entry name" value="HAMP"/>
    <property type="match status" value="1"/>
</dbReference>
<feature type="domain" description="HAMP" evidence="9">
    <location>
        <begin position="311"/>
        <end position="363"/>
    </location>
</feature>
<feature type="domain" description="Histidine kinase" evidence="8">
    <location>
        <begin position="474"/>
        <end position="565"/>
    </location>
</feature>
<reference evidence="10 11" key="1">
    <citation type="submission" date="2017-01" db="EMBL/GenBank/DDBJ databases">
        <authorList>
            <person name="Mah S.A."/>
            <person name="Swanson W.J."/>
            <person name="Moy G.W."/>
            <person name="Vacquier V.D."/>
        </authorList>
    </citation>
    <scope>NUCLEOTIDE SEQUENCE [LARGE SCALE GENOMIC DNA]</scope>
    <source>
        <strain evidence="10 11">ASpG1</strain>
    </source>
</reference>
<keyword evidence="11" id="KW-1185">Reference proteome</keyword>
<dbReference type="Proteomes" id="UP000186400">
    <property type="component" value="Unassembled WGS sequence"/>
</dbReference>
<dbReference type="SMART" id="SM00387">
    <property type="entry name" value="HATPase_c"/>
    <property type="match status" value="1"/>
</dbReference>
<feature type="transmembrane region" description="Helical" evidence="7">
    <location>
        <begin position="258"/>
        <end position="275"/>
    </location>
</feature>
<dbReference type="InterPro" id="IPR005467">
    <property type="entry name" value="His_kinase_dom"/>
</dbReference>
<dbReference type="CDD" id="cd18774">
    <property type="entry name" value="PDC2_HK_sensor"/>
    <property type="match status" value="1"/>
</dbReference>
<evidence type="ECO:0000256" key="3">
    <source>
        <dbReference type="ARBA" id="ARBA00012438"/>
    </source>
</evidence>
<gene>
    <name evidence="10" type="ORF">SAMN05920897_10471</name>
</gene>
<feature type="transmembrane region" description="Helical" evidence="7">
    <location>
        <begin position="20"/>
        <end position="41"/>
    </location>
</feature>
<evidence type="ECO:0000313" key="11">
    <source>
        <dbReference type="Proteomes" id="UP000186400"/>
    </source>
</evidence>
<proteinExistence type="predicted"/>
<dbReference type="SUPFAM" id="SSF55874">
    <property type="entry name" value="ATPase domain of HSP90 chaperone/DNA topoisomerase II/histidine kinase"/>
    <property type="match status" value="1"/>
</dbReference>
<comment type="catalytic activity">
    <reaction evidence="1">
        <text>ATP + protein L-histidine = ADP + protein N-phospho-L-histidine.</text>
        <dbReference type="EC" id="2.7.13.3"/>
    </reaction>
</comment>
<dbReference type="EC" id="2.7.13.3" evidence="3"/>
<keyword evidence="7" id="KW-0812">Transmembrane</keyword>